<feature type="transmembrane region" description="Helical" evidence="6">
    <location>
        <begin position="192"/>
        <end position="214"/>
    </location>
</feature>
<feature type="transmembrane region" description="Helical" evidence="6">
    <location>
        <begin position="429"/>
        <end position="450"/>
    </location>
</feature>
<feature type="transmembrane region" description="Helical" evidence="6">
    <location>
        <begin position="66"/>
        <end position="83"/>
    </location>
</feature>
<dbReference type="Pfam" id="PF07690">
    <property type="entry name" value="MFS_1"/>
    <property type="match status" value="1"/>
</dbReference>
<dbReference type="GO" id="GO:0022857">
    <property type="term" value="F:transmembrane transporter activity"/>
    <property type="evidence" value="ECO:0007669"/>
    <property type="project" value="InterPro"/>
</dbReference>
<feature type="transmembrane region" description="Helical" evidence="6">
    <location>
        <begin position="488"/>
        <end position="510"/>
    </location>
</feature>
<evidence type="ECO:0000313" key="8">
    <source>
        <dbReference type="EMBL" id="OQE18600.1"/>
    </source>
</evidence>
<evidence type="ECO:0000256" key="4">
    <source>
        <dbReference type="ARBA" id="ARBA00023136"/>
    </source>
</evidence>
<feature type="transmembrane region" description="Helical" evidence="6">
    <location>
        <begin position="352"/>
        <end position="376"/>
    </location>
</feature>
<comment type="subcellular location">
    <subcellularLocation>
        <location evidence="1">Membrane</location>
        <topology evidence="1">Multi-pass membrane protein</topology>
    </subcellularLocation>
</comment>
<organism evidence="8 9">
    <name type="scientific">Penicillium steckii</name>
    <dbReference type="NCBI Taxonomy" id="303698"/>
    <lineage>
        <taxon>Eukaryota</taxon>
        <taxon>Fungi</taxon>
        <taxon>Dikarya</taxon>
        <taxon>Ascomycota</taxon>
        <taxon>Pezizomycotina</taxon>
        <taxon>Eurotiomycetes</taxon>
        <taxon>Eurotiomycetidae</taxon>
        <taxon>Eurotiales</taxon>
        <taxon>Aspergillaceae</taxon>
        <taxon>Penicillium</taxon>
    </lineage>
</organism>
<feature type="transmembrane region" description="Helical" evidence="6">
    <location>
        <begin position="310"/>
        <end position="332"/>
    </location>
</feature>
<dbReference type="InterPro" id="IPR011701">
    <property type="entry name" value="MFS"/>
</dbReference>
<evidence type="ECO:0000259" key="7">
    <source>
        <dbReference type="PROSITE" id="PS50850"/>
    </source>
</evidence>
<feature type="transmembrane region" description="Helical" evidence="6">
    <location>
        <begin position="103"/>
        <end position="121"/>
    </location>
</feature>
<dbReference type="PANTHER" id="PTHR23502">
    <property type="entry name" value="MAJOR FACILITATOR SUPERFAMILY"/>
    <property type="match status" value="1"/>
</dbReference>
<dbReference type="SUPFAM" id="SSF103473">
    <property type="entry name" value="MFS general substrate transporter"/>
    <property type="match status" value="1"/>
</dbReference>
<keyword evidence="2 6" id="KW-0812">Transmembrane</keyword>
<dbReference type="AlphaFoldDB" id="A0A1V6SXZ6"/>
<feature type="transmembrane region" description="Helical" evidence="6">
    <location>
        <begin position="397"/>
        <end position="417"/>
    </location>
</feature>
<dbReference type="InterPro" id="IPR036259">
    <property type="entry name" value="MFS_trans_sf"/>
</dbReference>
<feature type="transmembrane region" description="Helical" evidence="6">
    <location>
        <begin position="133"/>
        <end position="154"/>
    </location>
</feature>
<feature type="region of interest" description="Disordered" evidence="5">
    <location>
        <begin position="1"/>
        <end position="24"/>
    </location>
</feature>
<proteinExistence type="predicted"/>
<protein>
    <recommendedName>
        <fullName evidence="7">Major facilitator superfamily (MFS) profile domain-containing protein</fullName>
    </recommendedName>
</protein>
<dbReference type="OrthoDB" id="2585655at2759"/>
<feature type="domain" description="Major facilitator superfamily (MFS) profile" evidence="7">
    <location>
        <begin position="67"/>
        <end position="513"/>
    </location>
</feature>
<dbReference type="STRING" id="303698.A0A1V6SXZ6"/>
<dbReference type="EMBL" id="MLKD01000017">
    <property type="protein sequence ID" value="OQE18600.1"/>
    <property type="molecule type" value="Genomic_DNA"/>
</dbReference>
<evidence type="ECO:0000256" key="6">
    <source>
        <dbReference type="SAM" id="Phobius"/>
    </source>
</evidence>
<dbReference type="Gene3D" id="1.20.1250.20">
    <property type="entry name" value="MFS general substrate transporter like domains"/>
    <property type="match status" value="1"/>
</dbReference>
<dbReference type="PANTHER" id="PTHR23502:SF139">
    <property type="entry name" value="MAJOR FACILITATOR SUPERFAMILY (MFS) PROFILE DOMAIN-CONTAINING PROTEIN-RELATED"/>
    <property type="match status" value="1"/>
</dbReference>
<evidence type="ECO:0000313" key="9">
    <source>
        <dbReference type="Proteomes" id="UP000191285"/>
    </source>
</evidence>
<dbReference type="PROSITE" id="PS50850">
    <property type="entry name" value="MFS"/>
    <property type="match status" value="1"/>
</dbReference>
<keyword evidence="4 6" id="KW-0472">Membrane</keyword>
<feature type="transmembrane region" description="Helical" evidence="6">
    <location>
        <begin position="462"/>
        <end position="482"/>
    </location>
</feature>
<gene>
    <name evidence="8" type="ORF">PENSTE_c017G03531</name>
</gene>
<dbReference type="Gene3D" id="1.20.1720.10">
    <property type="entry name" value="Multidrug resistance protein D"/>
    <property type="match status" value="1"/>
</dbReference>
<name>A0A1V6SXZ6_9EURO</name>
<comment type="caution">
    <text evidence="8">The sequence shown here is derived from an EMBL/GenBank/DDBJ whole genome shotgun (WGS) entry which is preliminary data.</text>
</comment>
<evidence type="ECO:0000256" key="5">
    <source>
        <dbReference type="SAM" id="MobiDB-lite"/>
    </source>
</evidence>
<accession>A0A1V6SXZ6</accession>
<keyword evidence="9" id="KW-1185">Reference proteome</keyword>
<feature type="transmembrane region" description="Helical" evidence="6">
    <location>
        <begin position="160"/>
        <end position="180"/>
    </location>
</feature>
<feature type="compositionally biased region" description="Basic and acidic residues" evidence="5">
    <location>
        <begin position="1"/>
        <end position="11"/>
    </location>
</feature>
<dbReference type="Proteomes" id="UP000191285">
    <property type="component" value="Unassembled WGS sequence"/>
</dbReference>
<dbReference type="GO" id="GO:0005886">
    <property type="term" value="C:plasma membrane"/>
    <property type="evidence" value="ECO:0007669"/>
    <property type="project" value="TreeGrafter"/>
</dbReference>
<feature type="transmembrane region" description="Helical" evidence="6">
    <location>
        <begin position="220"/>
        <end position="240"/>
    </location>
</feature>
<dbReference type="InterPro" id="IPR020846">
    <property type="entry name" value="MFS_dom"/>
</dbReference>
<evidence type="ECO:0000256" key="3">
    <source>
        <dbReference type="ARBA" id="ARBA00022989"/>
    </source>
</evidence>
<evidence type="ECO:0000256" key="2">
    <source>
        <dbReference type="ARBA" id="ARBA00022692"/>
    </source>
</evidence>
<sequence length="535" mass="60302">MDKKKHHETGERTSNPDVSEFEKGVQVQLQGKTALNDPQSEDSQVFPKPTADPLDPLNWSGFRKHTILGIVMLNYFLFTYITTTTVPSFPEIQRQFGITYSQANWTVAVPALGLSLGPLIWSSLGEIYGRRLIFLSGTLIALISTIGAAVASSYEGYMAARFFQGFGVSPASTVGMAIVNDLFFEFERGQKLGMWVLAVDSGLLLGPTFGGIFNHISASWINWFNAILFGILLVLELFFMPETLYPRQHMLLTLTTRTQNNPNNHKEMIQDSYWPPEAPELCRTTSLPFITLRPIPGIFHPNVWDSVTRLLLTFKFPVVVIAVLGYSFTWYWWTLSIITMVPAAYPQYTPLIQGFLFLGLFIGTLVSEIICSGRLSDYIVKRLMMRNNNVRIPEMRLWLSYPAILSTAIGLVLWGISIENNYHWMVGQVAFFLFSAGIQIGNTVITSYIVDAYPLQSTSTITFYAVFFNLSAFVNPFFIANWESAVGWTWTFTGQALIVLCLSTSIVLVLHKFGPWLRNNSPKPTWVNPEYDLGM</sequence>
<keyword evidence="3 6" id="KW-1133">Transmembrane helix</keyword>
<reference evidence="9" key="1">
    <citation type="journal article" date="2017" name="Nat. Microbiol.">
        <title>Global analysis of biosynthetic gene clusters reveals vast potential of secondary metabolite production in Penicillium species.</title>
        <authorList>
            <person name="Nielsen J.C."/>
            <person name="Grijseels S."/>
            <person name="Prigent S."/>
            <person name="Ji B."/>
            <person name="Dainat J."/>
            <person name="Nielsen K.F."/>
            <person name="Frisvad J.C."/>
            <person name="Workman M."/>
            <person name="Nielsen J."/>
        </authorList>
    </citation>
    <scope>NUCLEOTIDE SEQUENCE [LARGE SCALE GENOMIC DNA]</scope>
    <source>
        <strain evidence="9">IBT 24891</strain>
    </source>
</reference>
<evidence type="ECO:0000256" key="1">
    <source>
        <dbReference type="ARBA" id="ARBA00004141"/>
    </source>
</evidence>